<evidence type="ECO:0000256" key="4">
    <source>
        <dbReference type="PROSITE-ProRule" id="PRU00091"/>
    </source>
</evidence>
<dbReference type="Gene3D" id="3.30.40.10">
    <property type="entry name" value="Zinc/RING finger domain, C3HC4 (zinc finger)"/>
    <property type="match status" value="1"/>
</dbReference>
<protein>
    <recommendedName>
        <fullName evidence="6">FYVE-type domain-containing protein</fullName>
    </recommendedName>
</protein>
<keyword evidence="3" id="KW-0862">Zinc</keyword>
<dbReference type="EMBL" id="VJMJ01000295">
    <property type="protein sequence ID" value="KAF0723790.1"/>
    <property type="molecule type" value="Genomic_DNA"/>
</dbReference>
<evidence type="ECO:0000256" key="3">
    <source>
        <dbReference type="ARBA" id="ARBA00022833"/>
    </source>
</evidence>
<dbReference type="Proteomes" id="UP000481153">
    <property type="component" value="Unassembled WGS sequence"/>
</dbReference>
<dbReference type="AlphaFoldDB" id="A0A6G0WB25"/>
<dbReference type="PANTHER" id="PTHR43102:SF2">
    <property type="entry name" value="GAF DOMAIN-CONTAINING PROTEIN"/>
    <property type="match status" value="1"/>
</dbReference>
<proteinExistence type="predicted"/>
<keyword evidence="8" id="KW-1185">Reference proteome</keyword>
<feature type="region of interest" description="Disordered" evidence="5">
    <location>
        <begin position="461"/>
        <end position="482"/>
    </location>
</feature>
<dbReference type="SUPFAM" id="SSF57903">
    <property type="entry name" value="FYVE/PHD zinc finger"/>
    <property type="match status" value="1"/>
</dbReference>
<evidence type="ECO:0000259" key="6">
    <source>
        <dbReference type="PROSITE" id="PS50178"/>
    </source>
</evidence>
<evidence type="ECO:0000313" key="8">
    <source>
        <dbReference type="Proteomes" id="UP000481153"/>
    </source>
</evidence>
<comment type="caution">
    <text evidence="7">The sequence shown here is derived from an EMBL/GenBank/DDBJ whole genome shotgun (WGS) entry which is preliminary data.</text>
</comment>
<sequence length="506" mass="56097">MMDMAFVGNSQRTDKIFGEQVQALKPKALRANLEAQLVQLMQKRSAELIRFHHTDNSKLKFIHDKRGVSVYEGISGKNQLFIKTETTVRASIEDILGVFHMGNTHDFDATLLKLFDLYANMGATIAYTANYPITVHWMGLNTDKAETRDIVFASYAQLYEQNMQGQLVPDLNRDGVIVAGSLVWESIDIAGEIPILRQKQTGCSRYALRNSGFYVQQTSDVDVSRVSLILSLENESGYVRSSKWMHGLAMCIANLSKALRKIELVPKMLWKESEHCVMCRKTFRAFRRRHHCRLCGNSVCGDCSKTIHLDIPAMDQDQHVSSVRACSKCFEVQNSQSLSSSRSRSRRSSSDYSSSRHLSFDDANKQYSMRSVASSSTKSLDGCLPPQHYFEGSSHGVSGGLRGVSSSSQQLTVSSSVISTDQIHSLDMLMAASSIDRPSNGDSMLFVIPGEASNIQHDRESYNTLHDRSSTSSQASVGPADFPATIPAPAPLAIKPVMKGDMILLQ</sequence>
<dbReference type="Pfam" id="PF01363">
    <property type="entry name" value="FYVE"/>
    <property type="match status" value="1"/>
</dbReference>
<accession>A0A6G0WB25</accession>
<evidence type="ECO:0000256" key="5">
    <source>
        <dbReference type="SAM" id="MobiDB-lite"/>
    </source>
</evidence>
<dbReference type="CDD" id="cd15760">
    <property type="entry name" value="FYVE_scVPS27p_like"/>
    <property type="match status" value="1"/>
</dbReference>
<dbReference type="PROSITE" id="PS50178">
    <property type="entry name" value="ZF_FYVE"/>
    <property type="match status" value="1"/>
</dbReference>
<organism evidence="7 8">
    <name type="scientific">Aphanomyces euteiches</name>
    <dbReference type="NCBI Taxonomy" id="100861"/>
    <lineage>
        <taxon>Eukaryota</taxon>
        <taxon>Sar</taxon>
        <taxon>Stramenopiles</taxon>
        <taxon>Oomycota</taxon>
        <taxon>Saprolegniomycetes</taxon>
        <taxon>Saprolegniales</taxon>
        <taxon>Verrucalvaceae</taxon>
        <taxon>Aphanomyces</taxon>
    </lineage>
</organism>
<name>A0A6G0WB25_9STRA</name>
<dbReference type="InterPro" id="IPR013083">
    <property type="entry name" value="Znf_RING/FYVE/PHD"/>
</dbReference>
<dbReference type="PANTHER" id="PTHR43102">
    <property type="entry name" value="SLR1143 PROTEIN"/>
    <property type="match status" value="1"/>
</dbReference>
<evidence type="ECO:0000313" key="7">
    <source>
        <dbReference type="EMBL" id="KAF0723790.1"/>
    </source>
</evidence>
<dbReference type="InterPro" id="IPR011011">
    <property type="entry name" value="Znf_FYVE_PHD"/>
</dbReference>
<dbReference type="SMART" id="SM00064">
    <property type="entry name" value="FYVE"/>
    <property type="match status" value="1"/>
</dbReference>
<dbReference type="InterPro" id="IPR017455">
    <property type="entry name" value="Znf_FYVE-rel"/>
</dbReference>
<dbReference type="VEuPathDB" id="FungiDB:AeMF1_012992"/>
<evidence type="ECO:0000256" key="2">
    <source>
        <dbReference type="ARBA" id="ARBA00022771"/>
    </source>
</evidence>
<reference evidence="7 8" key="1">
    <citation type="submission" date="2019-07" db="EMBL/GenBank/DDBJ databases">
        <title>Genomics analysis of Aphanomyces spp. identifies a new class of oomycete effector associated with host adaptation.</title>
        <authorList>
            <person name="Gaulin E."/>
        </authorList>
    </citation>
    <scope>NUCLEOTIDE SEQUENCE [LARGE SCALE GENOMIC DNA]</scope>
    <source>
        <strain evidence="7 8">ATCC 201684</strain>
    </source>
</reference>
<evidence type="ECO:0000256" key="1">
    <source>
        <dbReference type="ARBA" id="ARBA00022723"/>
    </source>
</evidence>
<dbReference type="GO" id="GO:0008270">
    <property type="term" value="F:zinc ion binding"/>
    <property type="evidence" value="ECO:0007669"/>
    <property type="project" value="UniProtKB-KW"/>
</dbReference>
<keyword evidence="1" id="KW-0479">Metal-binding</keyword>
<dbReference type="InterPro" id="IPR000306">
    <property type="entry name" value="Znf_FYVE"/>
</dbReference>
<gene>
    <name evidence="7" type="ORF">Ae201684_017366</name>
</gene>
<keyword evidence="2 4" id="KW-0863">Zinc-finger</keyword>
<feature type="domain" description="FYVE-type" evidence="6">
    <location>
        <begin position="270"/>
        <end position="334"/>
    </location>
</feature>